<evidence type="ECO:0000259" key="1">
    <source>
        <dbReference type="PROSITE" id="PS50943"/>
    </source>
</evidence>
<organism evidence="2 3">
    <name type="scientific">Streptomyces thermoalcalitolerans</name>
    <dbReference type="NCBI Taxonomy" id="65605"/>
    <lineage>
        <taxon>Bacteria</taxon>
        <taxon>Bacillati</taxon>
        <taxon>Actinomycetota</taxon>
        <taxon>Actinomycetes</taxon>
        <taxon>Kitasatosporales</taxon>
        <taxon>Streptomycetaceae</taxon>
        <taxon>Streptomyces</taxon>
    </lineage>
</organism>
<dbReference type="InterPro" id="IPR010982">
    <property type="entry name" value="Lambda_DNA-bd_dom_sf"/>
</dbReference>
<keyword evidence="3" id="KW-1185">Reference proteome</keyword>
<name>A0ABN1NHD6_9ACTN</name>
<accession>A0ABN1NHD6</accession>
<dbReference type="Proteomes" id="UP001501005">
    <property type="component" value="Unassembled WGS sequence"/>
</dbReference>
<dbReference type="PROSITE" id="PS50943">
    <property type="entry name" value="HTH_CROC1"/>
    <property type="match status" value="1"/>
</dbReference>
<dbReference type="RefSeq" id="WP_344047953.1">
    <property type="nucleotide sequence ID" value="NZ_BAAAHG010000007.1"/>
</dbReference>
<dbReference type="SMART" id="SM00530">
    <property type="entry name" value="HTH_XRE"/>
    <property type="match status" value="1"/>
</dbReference>
<dbReference type="Pfam" id="PF01381">
    <property type="entry name" value="HTH_3"/>
    <property type="match status" value="1"/>
</dbReference>
<feature type="domain" description="HTH cro/C1-type" evidence="1">
    <location>
        <begin position="12"/>
        <end position="66"/>
    </location>
</feature>
<evidence type="ECO:0000313" key="2">
    <source>
        <dbReference type="EMBL" id="GAA0907711.1"/>
    </source>
</evidence>
<dbReference type="Gene3D" id="1.10.260.40">
    <property type="entry name" value="lambda repressor-like DNA-binding domains"/>
    <property type="match status" value="1"/>
</dbReference>
<protein>
    <recommendedName>
        <fullName evidence="1">HTH cro/C1-type domain-containing protein</fullName>
    </recommendedName>
</protein>
<sequence length="418" mass="46146">MAYETRTLGETIRARRRAAGLSQEQLAEEARVSVGTIRKLEQEAGHARVETLHQIARVLGVSTSALFAPGSPLPVEEDGRNRQLLAQLRRVLMPPVGIATTEEPADLGQAEPLPEIRRRIEDGLKLYQADRYDSVARMLPGLLRSAEAATVAAAEEGRDQREAALVRVHALQLAGKYLTQVRQYDMAYQALVEGIRLARELEETLTAVTGVTGLCWLLIRQDRFDEAENLAATTAERIEPRLSSASPGQLAAWGELCLRAAAAAVRNNRPDVATEARRMAATAASAIGQEHEDFYSHWSRFGPVTVQLKAVEDLALAGDARGVLRRVDDGLLSRSAMRKVGRPSAMTVNRHRLDVAWAHVALGSTQDAMDELERIRRTAGTWMQHQPRARDVMRDILATRKRSLTKEMREMAAHLGIA</sequence>
<dbReference type="CDD" id="cd00093">
    <property type="entry name" value="HTH_XRE"/>
    <property type="match status" value="1"/>
</dbReference>
<dbReference type="SUPFAM" id="SSF47413">
    <property type="entry name" value="lambda repressor-like DNA-binding domains"/>
    <property type="match status" value="1"/>
</dbReference>
<reference evidence="2 3" key="1">
    <citation type="journal article" date="2019" name="Int. J. Syst. Evol. Microbiol.">
        <title>The Global Catalogue of Microorganisms (GCM) 10K type strain sequencing project: providing services to taxonomists for standard genome sequencing and annotation.</title>
        <authorList>
            <consortium name="The Broad Institute Genomics Platform"/>
            <consortium name="The Broad Institute Genome Sequencing Center for Infectious Disease"/>
            <person name="Wu L."/>
            <person name="Ma J."/>
        </authorList>
    </citation>
    <scope>NUCLEOTIDE SEQUENCE [LARGE SCALE GENOMIC DNA]</scope>
    <source>
        <strain evidence="2 3">JCM 10673</strain>
    </source>
</reference>
<dbReference type="InterPro" id="IPR001387">
    <property type="entry name" value="Cro/C1-type_HTH"/>
</dbReference>
<dbReference type="EMBL" id="BAAAHG010000007">
    <property type="protein sequence ID" value="GAA0907711.1"/>
    <property type="molecule type" value="Genomic_DNA"/>
</dbReference>
<proteinExistence type="predicted"/>
<comment type="caution">
    <text evidence="2">The sequence shown here is derived from an EMBL/GenBank/DDBJ whole genome shotgun (WGS) entry which is preliminary data.</text>
</comment>
<gene>
    <name evidence="2" type="ORF">GCM10009549_13920</name>
</gene>
<evidence type="ECO:0000313" key="3">
    <source>
        <dbReference type="Proteomes" id="UP001501005"/>
    </source>
</evidence>